<dbReference type="GO" id="GO:0000323">
    <property type="term" value="C:lytic vacuole"/>
    <property type="evidence" value="ECO:0007669"/>
    <property type="project" value="TreeGrafter"/>
</dbReference>
<gene>
    <name evidence="4" type="ORF">T310_7665</name>
</gene>
<dbReference type="PANTHER" id="PTHR15157:SF5">
    <property type="entry name" value="UV RADIATION RESISTANCE-ASSOCIATED GENE PROTEIN"/>
    <property type="match status" value="1"/>
</dbReference>
<dbReference type="OrthoDB" id="72772at2759"/>
<dbReference type="GeneID" id="25319935"/>
<protein>
    <submittedName>
        <fullName evidence="4">UV radiation resistance protein (UVRAG)</fullName>
    </submittedName>
</protein>
<reference evidence="4 5" key="1">
    <citation type="submission" date="2015-04" db="EMBL/GenBank/DDBJ databases">
        <authorList>
            <person name="Heijne W.H."/>
            <person name="Fedorova N.D."/>
            <person name="Nierman W.C."/>
            <person name="Vollebregt A.W."/>
            <person name="Zhao Z."/>
            <person name="Wu L."/>
            <person name="Kumar M."/>
            <person name="Stam H."/>
            <person name="van den Berg M.A."/>
            <person name="Pel H.J."/>
        </authorList>
    </citation>
    <scope>NUCLEOTIDE SEQUENCE [LARGE SCALE GENOMIC DNA]</scope>
    <source>
        <strain evidence="4 5">CBS 393.64</strain>
    </source>
</reference>
<dbReference type="PANTHER" id="PTHR15157">
    <property type="entry name" value="UV RADIATION RESISTANCE-ASSOCIATED GENE PROTEIN"/>
    <property type="match status" value="1"/>
</dbReference>
<feature type="region of interest" description="Disordered" evidence="3">
    <location>
        <begin position="593"/>
        <end position="634"/>
    </location>
</feature>
<keyword evidence="5" id="KW-1185">Reference proteome</keyword>
<dbReference type="Proteomes" id="UP000053958">
    <property type="component" value="Unassembled WGS sequence"/>
</dbReference>
<evidence type="ECO:0000256" key="1">
    <source>
        <dbReference type="ARBA" id="ARBA00023054"/>
    </source>
</evidence>
<name>A0A0F4YLB3_RASE3</name>
<keyword evidence="1 2" id="KW-0175">Coiled coil</keyword>
<feature type="region of interest" description="Disordered" evidence="3">
    <location>
        <begin position="41"/>
        <end position="119"/>
    </location>
</feature>
<organism evidence="4 5">
    <name type="scientific">Rasamsonia emersonii (strain ATCC 16479 / CBS 393.64 / IMI 116815)</name>
    <dbReference type="NCBI Taxonomy" id="1408163"/>
    <lineage>
        <taxon>Eukaryota</taxon>
        <taxon>Fungi</taxon>
        <taxon>Dikarya</taxon>
        <taxon>Ascomycota</taxon>
        <taxon>Pezizomycotina</taxon>
        <taxon>Eurotiomycetes</taxon>
        <taxon>Eurotiomycetidae</taxon>
        <taxon>Eurotiales</taxon>
        <taxon>Trichocomaceae</taxon>
        <taxon>Rasamsonia</taxon>
    </lineage>
</organism>
<dbReference type="AlphaFoldDB" id="A0A0F4YLB3"/>
<evidence type="ECO:0000313" key="5">
    <source>
        <dbReference type="Proteomes" id="UP000053958"/>
    </source>
</evidence>
<feature type="coiled-coil region" evidence="2">
    <location>
        <begin position="281"/>
        <end position="357"/>
    </location>
</feature>
<evidence type="ECO:0000256" key="3">
    <source>
        <dbReference type="SAM" id="MobiDB-lite"/>
    </source>
</evidence>
<sequence>MSSDYDTSGYDVASSRRERPWQFLLNRKLRHLQGVSVRNLTITPPNRARGRTIDDDDIPNTLKSPAKILAQADSRPVQHSRSYSDLKLSPSKSPVNLTSSDNENTHDARRIHRRSTLPWSGGNLDSRQVKLEDITSSRMVDTWFSIHCDGIDSPVYISEVVEKTTNPSFRFFDLNACGPHVSRLDEMTLKLWVKSANMSEYILLVELQLSLRSLQFVGKTLENFHQPLPPNSVLFHFADGIYTNLTDLPPVQPASSAKAPEGISSRGDVQPTSSYDALMRLANLDDCIQDALATRERLEAQINAILEKNQGALETISQASQAQEKISLTRRAIAAEKKQLRATIKRKEELISSINARKNAMAHGRESQDKARSHLPDAQMKLASSASLLEKNTEESKGQIHRICEDLLAIYPIEPIPGKALAFTIAGLALPNSTFEDIDRDVVAAALGYTAHLVYLLSFYLSVPIPYPVKPYLSHSIIHDPVSVALPQRTFPLYPVNVQYRFEYGVFLLNKDIEFLMNRRGLRPLDIRHTLPNLKYLLYVLTSGTSELPARKAGGVRGLLMGRQTPTLSRQGSEDSIASGELVNPRKFSNTLLKAPANSDADKGKEPATDSMHTFVASSTNTISPARTSVGGAS</sequence>
<dbReference type="RefSeq" id="XP_013325000.1">
    <property type="nucleotide sequence ID" value="XM_013469546.1"/>
</dbReference>
<dbReference type="STRING" id="1408163.A0A0F4YLB3"/>
<evidence type="ECO:0000256" key="2">
    <source>
        <dbReference type="SAM" id="Coils"/>
    </source>
</evidence>
<evidence type="ECO:0000313" key="4">
    <source>
        <dbReference type="EMBL" id="KKA18388.1"/>
    </source>
</evidence>
<proteinExistence type="predicted"/>
<dbReference type="EMBL" id="LASV01000461">
    <property type="protein sequence ID" value="KKA18388.1"/>
    <property type="molecule type" value="Genomic_DNA"/>
</dbReference>
<feature type="compositionally biased region" description="Polar residues" evidence="3">
    <location>
        <begin position="90"/>
        <end position="102"/>
    </location>
</feature>
<comment type="caution">
    <text evidence="4">The sequence shown here is derived from an EMBL/GenBank/DDBJ whole genome shotgun (WGS) entry which is preliminary data.</text>
</comment>
<feature type="compositionally biased region" description="Polar residues" evidence="3">
    <location>
        <begin position="616"/>
        <end position="627"/>
    </location>
</feature>
<dbReference type="GO" id="GO:0000149">
    <property type="term" value="F:SNARE binding"/>
    <property type="evidence" value="ECO:0007669"/>
    <property type="project" value="TreeGrafter"/>
</dbReference>
<dbReference type="GO" id="GO:0035493">
    <property type="term" value="P:SNARE complex assembly"/>
    <property type="evidence" value="ECO:0007669"/>
    <property type="project" value="TreeGrafter"/>
</dbReference>
<accession>A0A0F4YLB3</accession>
<dbReference type="GO" id="GO:0005768">
    <property type="term" value="C:endosome"/>
    <property type="evidence" value="ECO:0007669"/>
    <property type="project" value="TreeGrafter"/>
</dbReference>